<accession>A0AAN7YGK3</accession>
<evidence type="ECO:0000256" key="3">
    <source>
        <dbReference type="ARBA" id="ARBA00022989"/>
    </source>
</evidence>
<keyword evidence="4 5" id="KW-0472">Membrane</keyword>
<evidence type="ECO:0008006" key="8">
    <source>
        <dbReference type="Google" id="ProtNLM"/>
    </source>
</evidence>
<sequence>MYCLRVWLPLLVFMTGASPIYIVLFLAGAYTLQRPCMYCSALLILIVFSLFDLRADWFEPHWRPSTEETLSVSESITSFISRNGTMTDTVLETASLAVSAFNAPGGPLASTAMEGVRRRIGGGNATTNAGKSEFEWLRSVLETRQLRLPCVDVIVRL</sequence>
<dbReference type="Pfam" id="PF06726">
    <property type="entry name" value="BC10"/>
    <property type="match status" value="1"/>
</dbReference>
<gene>
    <name evidence="6" type="ORF">LTR62_001023</name>
</gene>
<dbReference type="PANTHER" id="PTHR13259:SF1">
    <property type="entry name" value="BLADDER CANCER-ASSOCIATED PROTEIN"/>
    <property type="match status" value="1"/>
</dbReference>
<feature type="transmembrane region" description="Helical" evidence="5">
    <location>
        <begin position="7"/>
        <end position="29"/>
    </location>
</feature>
<comment type="caution">
    <text evidence="6">The sequence shown here is derived from an EMBL/GenBank/DDBJ whole genome shotgun (WGS) entry which is preliminary data.</text>
</comment>
<evidence type="ECO:0000256" key="5">
    <source>
        <dbReference type="SAM" id="Phobius"/>
    </source>
</evidence>
<comment type="subcellular location">
    <subcellularLocation>
        <location evidence="1">Membrane</location>
    </subcellularLocation>
</comment>
<dbReference type="AlphaFoldDB" id="A0AAN7YGK3"/>
<evidence type="ECO:0000256" key="1">
    <source>
        <dbReference type="ARBA" id="ARBA00004370"/>
    </source>
</evidence>
<dbReference type="Proteomes" id="UP001310890">
    <property type="component" value="Unassembled WGS sequence"/>
</dbReference>
<dbReference type="PANTHER" id="PTHR13259">
    <property type="entry name" value="BLADDER CANCER 10 KD PROTEIN HOMOLOG"/>
    <property type="match status" value="1"/>
</dbReference>
<dbReference type="InterPro" id="IPR009598">
    <property type="entry name" value="BCALP"/>
</dbReference>
<evidence type="ECO:0000313" key="6">
    <source>
        <dbReference type="EMBL" id="KAK5107580.1"/>
    </source>
</evidence>
<dbReference type="EMBL" id="JAVRRL010000115">
    <property type="protein sequence ID" value="KAK5107580.1"/>
    <property type="molecule type" value="Genomic_DNA"/>
</dbReference>
<name>A0AAN7YGK3_9PEZI</name>
<dbReference type="GO" id="GO:0016020">
    <property type="term" value="C:membrane"/>
    <property type="evidence" value="ECO:0007669"/>
    <property type="project" value="UniProtKB-SubCell"/>
</dbReference>
<evidence type="ECO:0000313" key="7">
    <source>
        <dbReference type="Proteomes" id="UP001310890"/>
    </source>
</evidence>
<organism evidence="6 7">
    <name type="scientific">Meristemomyces frigidus</name>
    <dbReference type="NCBI Taxonomy" id="1508187"/>
    <lineage>
        <taxon>Eukaryota</taxon>
        <taxon>Fungi</taxon>
        <taxon>Dikarya</taxon>
        <taxon>Ascomycota</taxon>
        <taxon>Pezizomycotina</taxon>
        <taxon>Dothideomycetes</taxon>
        <taxon>Dothideomycetidae</taxon>
        <taxon>Mycosphaerellales</taxon>
        <taxon>Teratosphaeriaceae</taxon>
        <taxon>Meristemomyces</taxon>
    </lineage>
</organism>
<evidence type="ECO:0000256" key="4">
    <source>
        <dbReference type="ARBA" id="ARBA00023136"/>
    </source>
</evidence>
<keyword evidence="3 5" id="KW-1133">Transmembrane helix</keyword>
<proteinExistence type="predicted"/>
<protein>
    <recommendedName>
        <fullName evidence="8">Bladder cancer-related BC10-like protein</fullName>
    </recommendedName>
</protein>
<evidence type="ECO:0000256" key="2">
    <source>
        <dbReference type="ARBA" id="ARBA00022692"/>
    </source>
</evidence>
<keyword evidence="2 5" id="KW-0812">Transmembrane</keyword>
<dbReference type="SMART" id="SM01396">
    <property type="entry name" value="BC10"/>
    <property type="match status" value="1"/>
</dbReference>
<reference evidence="6" key="1">
    <citation type="submission" date="2023-08" db="EMBL/GenBank/DDBJ databases">
        <title>Black Yeasts Isolated from many extreme environments.</title>
        <authorList>
            <person name="Coleine C."/>
            <person name="Stajich J.E."/>
            <person name="Selbmann L."/>
        </authorList>
    </citation>
    <scope>NUCLEOTIDE SEQUENCE</scope>
    <source>
        <strain evidence="6">CCFEE 5401</strain>
    </source>
</reference>